<organism evidence="1 2">
    <name type="scientific">Methanoculleus marisnigri</name>
    <dbReference type="NCBI Taxonomy" id="2198"/>
    <lineage>
        <taxon>Archaea</taxon>
        <taxon>Methanobacteriati</taxon>
        <taxon>Methanobacteriota</taxon>
        <taxon>Stenosarchaea group</taxon>
        <taxon>Methanomicrobia</taxon>
        <taxon>Methanomicrobiales</taxon>
        <taxon>Methanomicrobiaceae</taxon>
        <taxon>Methanoculleus</taxon>
    </lineage>
</organism>
<evidence type="ECO:0000313" key="1">
    <source>
        <dbReference type="EMBL" id="KUK60639.1"/>
    </source>
</evidence>
<name>A0A117LPT1_9EURY</name>
<dbReference type="Proteomes" id="UP000054323">
    <property type="component" value="Unassembled WGS sequence"/>
</dbReference>
<sequence>SYNCLRMGLESEWLGLILMKDPGLGIQWAFGVGDDAVVKRLKELEKPYMIRKALGDTPRITVKDRKDLYAALSDKSHTKLSSVARPFIPPNASPADEFIECIPMGGIQGKNNIPRILRGTATVLRFALAEIEDTLGRRLMEEEWTWKREGLVQITEAGFKTQNGTFEPHISSKGRPGTDPMQVTTLISAIRHGKIRSPRLVPLVAGRI</sequence>
<dbReference type="AlphaFoldDB" id="A0A117LPT1"/>
<dbReference type="EMBL" id="LGGD01000222">
    <property type="protein sequence ID" value="KUK60639.1"/>
    <property type="molecule type" value="Genomic_DNA"/>
</dbReference>
<protein>
    <submittedName>
        <fullName evidence="1">Uncharacterized protein</fullName>
    </submittedName>
</protein>
<feature type="non-terminal residue" evidence="1">
    <location>
        <position position="1"/>
    </location>
</feature>
<evidence type="ECO:0000313" key="2">
    <source>
        <dbReference type="Proteomes" id="UP000054323"/>
    </source>
</evidence>
<comment type="caution">
    <text evidence="1">The sequence shown here is derived from an EMBL/GenBank/DDBJ whole genome shotgun (WGS) entry which is preliminary data.</text>
</comment>
<proteinExistence type="predicted"/>
<gene>
    <name evidence="1" type="ORF">XD82_1559</name>
</gene>
<dbReference type="PATRIC" id="fig|2198.4.peg.1974"/>
<accession>A0A117LPT1</accession>
<reference evidence="2" key="1">
    <citation type="journal article" date="2015" name="MBio">
        <title>Genome-Resolved Metagenomic Analysis Reveals Roles for Candidate Phyla and Other Microbial Community Members in Biogeochemical Transformations in Oil Reservoirs.</title>
        <authorList>
            <person name="Hu P."/>
            <person name="Tom L."/>
            <person name="Singh A."/>
            <person name="Thomas B.C."/>
            <person name="Baker B.J."/>
            <person name="Piceno Y.M."/>
            <person name="Andersen G.L."/>
            <person name="Banfield J.F."/>
        </authorList>
    </citation>
    <scope>NUCLEOTIDE SEQUENCE [LARGE SCALE GENOMIC DNA]</scope>
</reference>